<dbReference type="InterPro" id="IPR013856">
    <property type="entry name" value="Peptidase_M4_domain"/>
</dbReference>
<dbReference type="InterPro" id="IPR023612">
    <property type="entry name" value="Peptidase_M4"/>
</dbReference>
<keyword evidence="11" id="KW-1185">Reference proteome</keyword>
<protein>
    <recommendedName>
        <fullName evidence="7">Neutral metalloproteinase</fullName>
        <ecNumber evidence="7">3.4.24.-</ecNumber>
    </recommendedName>
</protein>
<comment type="function">
    <text evidence="7">Extracellular zinc metalloprotease.</text>
</comment>
<keyword evidence="7" id="KW-0964">Secreted</keyword>
<evidence type="ECO:0000256" key="1">
    <source>
        <dbReference type="ARBA" id="ARBA00009388"/>
    </source>
</evidence>
<feature type="domain" description="Peptidase M4" evidence="8">
    <location>
        <begin position="89"/>
        <end position="171"/>
    </location>
</feature>
<dbReference type="InterPro" id="IPR001570">
    <property type="entry name" value="Peptidase_M4_C_domain"/>
</dbReference>
<name>A0ABQ3Z3H3_9ACTN</name>
<dbReference type="EMBL" id="BOML01000043">
    <property type="protein sequence ID" value="GIE04094.1"/>
    <property type="molecule type" value="Genomic_DNA"/>
</dbReference>
<keyword evidence="4 7" id="KW-0378">Hydrolase</keyword>
<dbReference type="CDD" id="cd09597">
    <property type="entry name" value="M4_TLP"/>
    <property type="match status" value="1"/>
</dbReference>
<evidence type="ECO:0000259" key="9">
    <source>
        <dbReference type="Pfam" id="PF02868"/>
    </source>
</evidence>
<dbReference type="Pfam" id="PF01447">
    <property type="entry name" value="Peptidase_M4"/>
    <property type="match status" value="1"/>
</dbReference>
<dbReference type="Gene3D" id="1.10.390.10">
    <property type="entry name" value="Neutral Protease Domain 2"/>
    <property type="match status" value="1"/>
</dbReference>
<dbReference type="PRINTS" id="PR00730">
    <property type="entry name" value="THERMOLYSIN"/>
</dbReference>
<evidence type="ECO:0000313" key="10">
    <source>
        <dbReference type="EMBL" id="GIE04094.1"/>
    </source>
</evidence>
<dbReference type="SUPFAM" id="SSF55486">
    <property type="entry name" value="Metalloproteases ('zincins'), catalytic domain"/>
    <property type="match status" value="1"/>
</dbReference>
<dbReference type="InterPro" id="IPR052759">
    <property type="entry name" value="Metalloprotease_M4"/>
</dbReference>
<accession>A0ABQ3Z3H3</accession>
<evidence type="ECO:0000256" key="7">
    <source>
        <dbReference type="RuleBase" id="RU366073"/>
    </source>
</evidence>
<dbReference type="PANTHER" id="PTHR43579:SF1">
    <property type="entry name" value="NEUTRAL METALLOPROTEINASE"/>
    <property type="match status" value="1"/>
</dbReference>
<dbReference type="PANTHER" id="PTHR43579">
    <property type="match status" value="1"/>
</dbReference>
<comment type="caution">
    <text evidence="10">The sequence shown here is derived from an EMBL/GenBank/DDBJ whole genome shotgun (WGS) entry which is preliminary data.</text>
</comment>
<keyword evidence="6 7" id="KW-0482">Metalloprotease</keyword>
<keyword evidence="2 7" id="KW-0645">Protease</keyword>
<dbReference type="Proteomes" id="UP000637628">
    <property type="component" value="Unassembled WGS sequence"/>
</dbReference>
<reference evidence="10 11" key="1">
    <citation type="submission" date="2021-01" db="EMBL/GenBank/DDBJ databases">
        <title>Whole genome shotgun sequence of Actinoplanes durhamensis NBRC 14914.</title>
        <authorList>
            <person name="Komaki H."/>
            <person name="Tamura T."/>
        </authorList>
    </citation>
    <scope>NUCLEOTIDE SEQUENCE [LARGE SCALE GENOMIC DNA]</scope>
    <source>
        <strain evidence="10 11">NBRC 14914</strain>
    </source>
</reference>
<proteinExistence type="inferred from homology"/>
<comment type="similarity">
    <text evidence="1 7">Belongs to the peptidase M4 family.</text>
</comment>
<evidence type="ECO:0000256" key="2">
    <source>
        <dbReference type="ARBA" id="ARBA00022670"/>
    </source>
</evidence>
<evidence type="ECO:0000259" key="8">
    <source>
        <dbReference type="Pfam" id="PF01447"/>
    </source>
</evidence>
<evidence type="ECO:0000313" key="11">
    <source>
        <dbReference type="Proteomes" id="UP000637628"/>
    </source>
</evidence>
<evidence type="ECO:0000256" key="3">
    <source>
        <dbReference type="ARBA" id="ARBA00022723"/>
    </source>
</evidence>
<dbReference type="RefSeq" id="WP_203730546.1">
    <property type="nucleotide sequence ID" value="NZ_BAAATX010000029.1"/>
</dbReference>
<keyword evidence="3" id="KW-0479">Metal-binding</keyword>
<comment type="cofactor">
    <cofactor evidence="7">
        <name>Zn(2+)</name>
        <dbReference type="ChEBI" id="CHEBI:29105"/>
    </cofactor>
</comment>
<sequence length="364" mass="39658">MTYRINCITPPYLLNRLLDSDNDVVREAALNTLLTTAHLRGQREVRGLIAGALGAAASGRRSVFDCEHGTFLPRAELVRSEDDAPVKDASVNQAFDGLGATRDFYREVFQRDSIDGRGLRLLGYVHRGRRYNNAFWDGQEMVFGDGDGEVFGDFTGSLDVIAHELGHGVTEHTANLEYRNQSGALNESLSDVVGSMVKQWSRKQSAEEADWLIGAEIFTPGVEADALRSMKAPGTAYDNEMFGKDPQPAHMDHYADLPDTDEGDNGGVHINSGIPNKAFYLVATGIGGFSWEAPGHIWYESLRASTSTTDFQGFADTTFRKADELYGAGSAEQQAVRSAWDAVGVRVTTTPTLARGLGRTASPK</sequence>
<dbReference type="GO" id="GO:0008237">
    <property type="term" value="F:metallopeptidase activity"/>
    <property type="evidence" value="ECO:0007669"/>
    <property type="project" value="UniProtKB-KW"/>
</dbReference>
<dbReference type="EC" id="3.4.24.-" evidence="7"/>
<evidence type="ECO:0000256" key="4">
    <source>
        <dbReference type="ARBA" id="ARBA00022801"/>
    </source>
</evidence>
<evidence type="ECO:0000256" key="6">
    <source>
        <dbReference type="ARBA" id="ARBA00023049"/>
    </source>
</evidence>
<evidence type="ECO:0000256" key="5">
    <source>
        <dbReference type="ARBA" id="ARBA00022833"/>
    </source>
</evidence>
<dbReference type="InterPro" id="IPR027268">
    <property type="entry name" value="Peptidase_M4/M1_CTD_sf"/>
</dbReference>
<comment type="subcellular location">
    <subcellularLocation>
        <location evidence="7">Secreted</location>
    </subcellularLocation>
</comment>
<gene>
    <name evidence="10" type="ORF">Adu01nite_54440</name>
</gene>
<dbReference type="Pfam" id="PF02868">
    <property type="entry name" value="Peptidase_M4_C"/>
    <property type="match status" value="1"/>
</dbReference>
<keyword evidence="5 7" id="KW-0862">Zinc</keyword>
<dbReference type="Gene3D" id="3.10.170.10">
    <property type="match status" value="1"/>
</dbReference>
<feature type="domain" description="Peptidase M4 C-terminal" evidence="9">
    <location>
        <begin position="174"/>
        <end position="345"/>
    </location>
</feature>
<organism evidence="10 11">
    <name type="scientific">Paractinoplanes durhamensis</name>
    <dbReference type="NCBI Taxonomy" id="113563"/>
    <lineage>
        <taxon>Bacteria</taxon>
        <taxon>Bacillati</taxon>
        <taxon>Actinomycetota</taxon>
        <taxon>Actinomycetes</taxon>
        <taxon>Micromonosporales</taxon>
        <taxon>Micromonosporaceae</taxon>
        <taxon>Paractinoplanes</taxon>
    </lineage>
</organism>